<dbReference type="AlphaFoldDB" id="A0A9P1IKE6"/>
<comment type="caution">
    <text evidence="1">The sequence shown here is derived from an EMBL/GenBank/DDBJ whole genome shotgun (WGS) entry which is preliminary data.</text>
</comment>
<dbReference type="OrthoDB" id="7676067at2759"/>
<keyword evidence="2" id="KW-1185">Reference proteome</keyword>
<accession>A0A9P1IKE6</accession>
<proteinExistence type="predicted"/>
<organism evidence="1 2">
    <name type="scientific">Caenorhabditis angaria</name>
    <dbReference type="NCBI Taxonomy" id="860376"/>
    <lineage>
        <taxon>Eukaryota</taxon>
        <taxon>Metazoa</taxon>
        <taxon>Ecdysozoa</taxon>
        <taxon>Nematoda</taxon>
        <taxon>Chromadorea</taxon>
        <taxon>Rhabditida</taxon>
        <taxon>Rhabditina</taxon>
        <taxon>Rhabditomorpha</taxon>
        <taxon>Rhabditoidea</taxon>
        <taxon>Rhabditidae</taxon>
        <taxon>Peloderinae</taxon>
        <taxon>Caenorhabditis</taxon>
    </lineage>
</organism>
<evidence type="ECO:0000313" key="1">
    <source>
        <dbReference type="EMBL" id="CAI5447199.1"/>
    </source>
</evidence>
<protein>
    <submittedName>
        <fullName evidence="1">Uncharacterized protein</fullName>
    </submittedName>
</protein>
<reference evidence="1" key="1">
    <citation type="submission" date="2022-11" db="EMBL/GenBank/DDBJ databases">
        <authorList>
            <person name="Kikuchi T."/>
        </authorList>
    </citation>
    <scope>NUCLEOTIDE SEQUENCE</scope>
    <source>
        <strain evidence="1">PS1010</strain>
    </source>
</reference>
<gene>
    <name evidence="1" type="ORF">CAMP_LOCUS9836</name>
</gene>
<sequence length="355" mass="41696">MNELMNKLGTLSLEQTIRNLVRAPTPRANRYFWFHCLKAMKPKISIREKISIIKTFAEMLIMGENGTNSPDQEKLRFDGWLKASPEELENVFGKFMKFFHIYFIRMFAIKDLRNESIKKKEDVKNAIEQFQCEESEDKSKMIFLKEYGDYEYLAEFVISLDSRPKGNLKLKTIETRLKTFKETREITIVKTSIVLNIDVVPNVSKFERIGKKETIIIKNMSKVSILYKTKQNTIVFEHTIGTMEPGKDVTIGVKFWKPVKVKTTIAIFYGECLKKYDEESRYSQYFIDNESFNCFKIMVDKEEKPVAKYEHAICLREFPLKFYVVGGTQGDVFDMEIYSLCLQRVSEESRGMKWV</sequence>
<dbReference type="EMBL" id="CANHGI010000004">
    <property type="protein sequence ID" value="CAI5447199.1"/>
    <property type="molecule type" value="Genomic_DNA"/>
</dbReference>
<name>A0A9P1IKE6_9PELO</name>
<evidence type="ECO:0000313" key="2">
    <source>
        <dbReference type="Proteomes" id="UP001152747"/>
    </source>
</evidence>
<dbReference type="Proteomes" id="UP001152747">
    <property type="component" value="Unassembled WGS sequence"/>
</dbReference>